<dbReference type="Proteomes" id="UP001305779">
    <property type="component" value="Unassembled WGS sequence"/>
</dbReference>
<protein>
    <recommendedName>
        <fullName evidence="5">AMP-dependent synthetase/ligase domain-containing protein</fullName>
    </recommendedName>
</protein>
<dbReference type="InterPro" id="IPR042099">
    <property type="entry name" value="ANL_N_sf"/>
</dbReference>
<evidence type="ECO:0000313" key="4">
    <source>
        <dbReference type="Proteomes" id="UP001305779"/>
    </source>
</evidence>
<proteinExistence type="predicted"/>
<keyword evidence="2" id="KW-0597">Phosphoprotein</keyword>
<sequence>MEDIPVEKRLLPAAIDYRAEHDPERVWGHYAKSDTDVTQGFSPITYKQLAKAIDATAWWLDETLGPAKEGFPAIAYIGLEDLRYIILFHACIKTRRRILIPFPANTEEGLNKLLEAAKCETVLAPKEASHAWDKALKSIPTLSLVEVPPLNTFLHDSPPIFWANQTFETVRETIETSQNSPLDKKISTFHGLRDSYQPIFLPLSWAAAFVTTAVWPICLGSVPILLPSTWKQPCTPEQVYESLPYLPKGQRNGVFFIPDLLREYIRKPERLESLKRWDVIAFGGAGLDRATGDTVWEKTGLRPSSAMGSTDSGIYPILWEEDSAAAPWWMYRMHTEIQGFHFQHYLDDLYELCITKQPNDDRHCFKVDPARTVFHTKDLFKTFPEYKDYWAHAGRVDDYIKLDSMTKMNVAQIEQTLGSHPEIVGALVGGHEKPRAFALVQLSPAFQQKGLSREQILDEIWPTFEEVNKTLYHDARLTKKMTLIAKAEKPLKRTAKNSLDRRSSIKMYEAEIDELYGQLPN</sequence>
<dbReference type="SUPFAM" id="SSF56801">
    <property type="entry name" value="Acetyl-CoA synthetase-like"/>
    <property type="match status" value="1"/>
</dbReference>
<dbReference type="EMBL" id="JAXOVC010000009">
    <property type="protein sequence ID" value="KAK4496868.1"/>
    <property type="molecule type" value="Genomic_DNA"/>
</dbReference>
<keyword evidence="1" id="KW-0596">Phosphopantetheine</keyword>
<reference evidence="3 4" key="1">
    <citation type="journal article" date="2023" name="G3 (Bethesda)">
        <title>A chromosome-level genome assembly of Zasmidium syzygii isolated from banana leaves.</title>
        <authorList>
            <person name="van Westerhoven A.C."/>
            <person name="Mehrabi R."/>
            <person name="Talebi R."/>
            <person name="Steentjes M.B.F."/>
            <person name="Corcolon B."/>
            <person name="Chong P.A."/>
            <person name="Kema G.H.J."/>
            <person name="Seidl M.F."/>
        </authorList>
    </citation>
    <scope>NUCLEOTIDE SEQUENCE [LARGE SCALE GENOMIC DNA]</scope>
    <source>
        <strain evidence="3 4">P124</strain>
    </source>
</reference>
<evidence type="ECO:0000256" key="2">
    <source>
        <dbReference type="ARBA" id="ARBA00022553"/>
    </source>
</evidence>
<name>A0ABR0E6I3_ZASCE</name>
<dbReference type="PANTHER" id="PTHR43439:SF2">
    <property type="entry name" value="ENZYME, PUTATIVE (JCVI)-RELATED"/>
    <property type="match status" value="1"/>
</dbReference>
<comment type="caution">
    <text evidence="3">The sequence shown here is derived from an EMBL/GenBank/DDBJ whole genome shotgun (WGS) entry which is preliminary data.</text>
</comment>
<dbReference type="Gene3D" id="3.40.50.12780">
    <property type="entry name" value="N-terminal domain of ligase-like"/>
    <property type="match status" value="2"/>
</dbReference>
<organism evidence="3 4">
    <name type="scientific">Zasmidium cellare</name>
    <name type="common">Wine cellar mold</name>
    <name type="synonym">Racodium cellare</name>
    <dbReference type="NCBI Taxonomy" id="395010"/>
    <lineage>
        <taxon>Eukaryota</taxon>
        <taxon>Fungi</taxon>
        <taxon>Dikarya</taxon>
        <taxon>Ascomycota</taxon>
        <taxon>Pezizomycotina</taxon>
        <taxon>Dothideomycetes</taxon>
        <taxon>Dothideomycetidae</taxon>
        <taxon>Mycosphaerellales</taxon>
        <taxon>Mycosphaerellaceae</taxon>
        <taxon>Zasmidium</taxon>
    </lineage>
</organism>
<dbReference type="Pfam" id="PF23562">
    <property type="entry name" value="AMP-binding_C_3"/>
    <property type="match status" value="1"/>
</dbReference>
<keyword evidence="4" id="KW-1185">Reference proteome</keyword>
<dbReference type="PANTHER" id="PTHR43439">
    <property type="entry name" value="PHENYLACETATE-COENZYME A LIGASE"/>
    <property type="match status" value="1"/>
</dbReference>
<evidence type="ECO:0000313" key="3">
    <source>
        <dbReference type="EMBL" id="KAK4496868.1"/>
    </source>
</evidence>
<accession>A0ABR0E6I3</accession>
<evidence type="ECO:0000256" key="1">
    <source>
        <dbReference type="ARBA" id="ARBA00022450"/>
    </source>
</evidence>
<dbReference type="InterPro" id="IPR051414">
    <property type="entry name" value="Adenylate-forming_Reductase"/>
</dbReference>
<evidence type="ECO:0008006" key="5">
    <source>
        <dbReference type="Google" id="ProtNLM"/>
    </source>
</evidence>
<gene>
    <name evidence="3" type="ORF">PRZ48_011317</name>
</gene>